<evidence type="ECO:0000313" key="7">
    <source>
        <dbReference type="EMBL" id="VCU09892.1"/>
    </source>
</evidence>
<dbReference type="GO" id="GO:0004180">
    <property type="term" value="F:carboxypeptidase activity"/>
    <property type="evidence" value="ECO:0007669"/>
    <property type="project" value="UniProtKB-KW"/>
</dbReference>
<dbReference type="InterPro" id="IPR050072">
    <property type="entry name" value="Peptidase_M20A"/>
</dbReference>
<protein>
    <submittedName>
        <fullName evidence="7">Carboxypeptidase G2</fullName>
    </submittedName>
</protein>
<dbReference type="PANTHER" id="PTHR43808:SF9">
    <property type="entry name" value="BLL0789 PROTEIN"/>
    <property type="match status" value="1"/>
</dbReference>
<evidence type="ECO:0000256" key="3">
    <source>
        <dbReference type="ARBA" id="ARBA00022801"/>
    </source>
</evidence>
<evidence type="ECO:0000256" key="2">
    <source>
        <dbReference type="ARBA" id="ARBA00022723"/>
    </source>
</evidence>
<dbReference type="Gene3D" id="3.40.630.10">
    <property type="entry name" value="Zn peptidases"/>
    <property type="match status" value="1"/>
</dbReference>
<gene>
    <name evidence="7" type="primary">cpg2</name>
    <name evidence="7" type="ORF">RHODGE_RHODGE_03059</name>
</gene>
<dbReference type="EMBL" id="UWOC01000157">
    <property type="protein sequence ID" value="VCU09892.1"/>
    <property type="molecule type" value="Genomic_DNA"/>
</dbReference>
<dbReference type="InterPro" id="IPR017150">
    <property type="entry name" value="Pept_M20_glutamate_carboxypep"/>
</dbReference>
<accession>A0A3S4FAV7</accession>
<dbReference type="Proteomes" id="UP000289200">
    <property type="component" value="Unassembled WGS sequence"/>
</dbReference>
<dbReference type="GO" id="GO:0046872">
    <property type="term" value="F:metal ion binding"/>
    <property type="evidence" value="ECO:0007669"/>
    <property type="project" value="UniProtKB-KW"/>
</dbReference>
<dbReference type="SUPFAM" id="SSF55031">
    <property type="entry name" value="Bacterial exopeptidase dimerisation domain"/>
    <property type="match status" value="1"/>
</dbReference>
<evidence type="ECO:0000256" key="4">
    <source>
        <dbReference type="ARBA" id="ARBA00022833"/>
    </source>
</evidence>
<dbReference type="AlphaFoldDB" id="A0A3S4FAV7"/>
<dbReference type="InterPro" id="IPR001261">
    <property type="entry name" value="ArgE/DapE_CS"/>
</dbReference>
<organism evidence="7 8">
    <name type="scientific">Rhodoplanes serenus</name>
    <dbReference type="NCBI Taxonomy" id="200615"/>
    <lineage>
        <taxon>Bacteria</taxon>
        <taxon>Pseudomonadati</taxon>
        <taxon>Pseudomonadota</taxon>
        <taxon>Alphaproteobacteria</taxon>
        <taxon>Hyphomicrobiales</taxon>
        <taxon>Nitrobacteraceae</taxon>
        <taxon>Rhodoplanes</taxon>
    </lineage>
</organism>
<dbReference type="Pfam" id="PF07687">
    <property type="entry name" value="M20_dimer"/>
    <property type="match status" value="1"/>
</dbReference>
<feature type="active site" evidence="5">
    <location>
        <position position="86"/>
    </location>
</feature>
<evidence type="ECO:0000256" key="1">
    <source>
        <dbReference type="ARBA" id="ARBA00001947"/>
    </source>
</evidence>
<keyword evidence="8" id="KW-1185">Reference proteome</keyword>
<evidence type="ECO:0000259" key="6">
    <source>
        <dbReference type="Pfam" id="PF07687"/>
    </source>
</evidence>
<comment type="cofactor">
    <cofactor evidence="1">
        <name>Zn(2+)</name>
        <dbReference type="ChEBI" id="CHEBI:29105"/>
    </cofactor>
</comment>
<feature type="domain" description="Peptidase M20 dimerisation" evidence="6">
    <location>
        <begin position="182"/>
        <end position="281"/>
    </location>
</feature>
<dbReference type="InterPro" id="IPR036264">
    <property type="entry name" value="Bact_exopeptidase_dim_dom"/>
</dbReference>
<dbReference type="PANTHER" id="PTHR43808">
    <property type="entry name" value="ACETYLORNITHINE DEACETYLASE"/>
    <property type="match status" value="1"/>
</dbReference>
<keyword evidence="7" id="KW-0645">Protease</keyword>
<evidence type="ECO:0000313" key="8">
    <source>
        <dbReference type="Proteomes" id="UP000289200"/>
    </source>
</evidence>
<proteinExistence type="predicted"/>
<sequence length="389" mass="40876">MLDEQAILSYLEASGPGLLDLLERLVNIDSFSADKGGVDRAGDVLTAFYQSHGIAIQSRRSDTYGDALIARLGTEARPVLLMGHRDTVFPPGEAGRRPFRIAGGKATGPGVNDMKAGLASIALVMAAFRSCCSSPPPLWSLTTGDEELASPFSRPIIEELADGARVVFNAEPARANGNVVTSRKGGRFMLLELEGKAAHAGVNFFDGASAIHAMAAKIVRLSQATDRRTGTTLNVGLVRGGQTVNTVAPRAACEIDLRFASPAARDAAIAHIDAVVAEREIEGVSATLHLKGEFLPMVATERSLALFDLYRTTARDLGVALDGEFTGSCADSGFTSARGVPTLCGVGAVGDGSHTPDEFVHVDTIIPRAKILALTICRVLAGSHSSPWE</sequence>
<comment type="caution">
    <text evidence="7">The sequence shown here is derived from an EMBL/GenBank/DDBJ whole genome shotgun (WGS) entry which is preliminary data.</text>
</comment>
<feature type="active site" description="Proton acceptor" evidence="5">
    <location>
        <position position="146"/>
    </location>
</feature>
<dbReference type="PIRSF" id="PIRSF037238">
    <property type="entry name" value="Carboxypeptidase_G2"/>
    <property type="match status" value="1"/>
</dbReference>
<dbReference type="SUPFAM" id="SSF53187">
    <property type="entry name" value="Zn-dependent exopeptidases"/>
    <property type="match status" value="1"/>
</dbReference>
<keyword evidence="4" id="KW-0862">Zinc</keyword>
<reference evidence="8" key="1">
    <citation type="submission" date="2018-10" db="EMBL/GenBank/DDBJ databases">
        <authorList>
            <person name="Peiro R."/>
            <person name="Begona"/>
            <person name="Cbmso G."/>
            <person name="Lopez M."/>
            <person name="Gonzalez S."/>
            <person name="Sacristan E."/>
            <person name="Castillo E."/>
        </authorList>
    </citation>
    <scope>NUCLEOTIDE SEQUENCE [LARGE SCALE GENOMIC DNA]</scope>
</reference>
<evidence type="ECO:0000256" key="5">
    <source>
        <dbReference type="PIRSR" id="PIRSR037238-1"/>
    </source>
</evidence>
<dbReference type="PROSITE" id="PS00758">
    <property type="entry name" value="ARGE_DAPE_CPG2_1"/>
    <property type="match status" value="1"/>
</dbReference>
<dbReference type="InterPro" id="IPR002933">
    <property type="entry name" value="Peptidase_M20"/>
</dbReference>
<keyword evidence="2" id="KW-0479">Metal-binding</keyword>
<keyword evidence="7" id="KW-0121">Carboxypeptidase</keyword>
<keyword evidence="3" id="KW-0378">Hydrolase</keyword>
<dbReference type="CDD" id="cd03885">
    <property type="entry name" value="M20_CPDG2"/>
    <property type="match status" value="1"/>
</dbReference>
<dbReference type="RefSeq" id="WP_244601625.1">
    <property type="nucleotide sequence ID" value="NZ_NPEW01000084.1"/>
</dbReference>
<name>A0A3S4FAV7_9BRAD</name>
<dbReference type="InterPro" id="IPR011650">
    <property type="entry name" value="Peptidase_M20_dimer"/>
</dbReference>
<dbReference type="Pfam" id="PF01546">
    <property type="entry name" value="Peptidase_M20"/>
    <property type="match status" value="1"/>
</dbReference>
<dbReference type="Gene3D" id="3.30.70.360">
    <property type="match status" value="1"/>
</dbReference>